<proteinExistence type="predicted"/>
<name>A0ABV9VX12_9ACTN</name>
<dbReference type="Gene3D" id="1.10.1670.10">
    <property type="entry name" value="Helix-hairpin-Helix base-excision DNA repair enzymes (C-terminal)"/>
    <property type="match status" value="1"/>
</dbReference>
<keyword evidence="3" id="KW-0479">Metal-binding</keyword>
<keyword evidence="4" id="KW-0408">Iron</keyword>
<keyword evidence="8" id="KW-1185">Reference proteome</keyword>
<evidence type="ECO:0000259" key="6">
    <source>
        <dbReference type="SMART" id="SM00478"/>
    </source>
</evidence>
<reference evidence="8" key="1">
    <citation type="journal article" date="2019" name="Int. J. Syst. Evol. Microbiol.">
        <title>The Global Catalogue of Microorganisms (GCM) 10K type strain sequencing project: providing services to taxonomists for standard genome sequencing and annotation.</title>
        <authorList>
            <consortium name="The Broad Institute Genomics Platform"/>
            <consortium name="The Broad Institute Genome Sequencing Center for Infectious Disease"/>
            <person name="Wu L."/>
            <person name="Ma J."/>
        </authorList>
    </citation>
    <scope>NUCLEOTIDE SEQUENCE [LARGE SCALE GENOMIC DNA]</scope>
    <source>
        <strain evidence="8">CGMCC 4.7152</strain>
    </source>
</reference>
<keyword evidence="7" id="KW-0255">Endonuclease</keyword>
<protein>
    <submittedName>
        <fullName evidence="7">Endonuclease III domain-containing protein</fullName>
        <ecNumber evidence="7">4.2.99.18</ecNumber>
    </submittedName>
</protein>
<gene>
    <name evidence="7" type="primary">nth</name>
    <name evidence="7" type="ORF">ACFPIJ_22925</name>
</gene>
<evidence type="ECO:0000256" key="4">
    <source>
        <dbReference type="ARBA" id="ARBA00023004"/>
    </source>
</evidence>
<keyword evidence="7" id="KW-0540">Nuclease</keyword>
<dbReference type="SMART" id="SM00525">
    <property type="entry name" value="FES"/>
    <property type="match status" value="1"/>
</dbReference>
<dbReference type="InterPro" id="IPR003651">
    <property type="entry name" value="Endonuclease3_FeS-loop_motif"/>
</dbReference>
<dbReference type="SUPFAM" id="SSF48150">
    <property type="entry name" value="DNA-glycosylase"/>
    <property type="match status" value="1"/>
</dbReference>
<dbReference type="EMBL" id="JBHSIU010000028">
    <property type="protein sequence ID" value="MFC5000679.1"/>
    <property type="molecule type" value="Genomic_DNA"/>
</dbReference>
<evidence type="ECO:0000256" key="3">
    <source>
        <dbReference type="ARBA" id="ARBA00022723"/>
    </source>
</evidence>
<dbReference type="RefSeq" id="WP_380117229.1">
    <property type="nucleotide sequence ID" value="NZ_JBHSIU010000028.1"/>
</dbReference>
<dbReference type="InterPro" id="IPR003265">
    <property type="entry name" value="HhH-GPD_domain"/>
</dbReference>
<evidence type="ECO:0000256" key="2">
    <source>
        <dbReference type="ARBA" id="ARBA00022485"/>
    </source>
</evidence>
<evidence type="ECO:0000256" key="5">
    <source>
        <dbReference type="ARBA" id="ARBA00023014"/>
    </source>
</evidence>
<sequence length="316" mass="34101">MLTALSLACESTPDLAATMRLQIPALAWHMTGAGVWQRTFHLHGQGIRVRVEADRGGLQFSFRTGTDEELLRDLLIATFRNGEQVGAMALTGHPALRALRRHHQGMILLAGSPFETLVLAVLAQARPAAAVRKVFPRLAAECGGLTPRRLSELPLPRLAQLVRPLGEVKASRLHATAAILTRRGATAFDRPIGGSDSHALNYLLPSLPGVGTHTAAIVMAIVNDVPDTVPIDQHLMRVAYRLGLTDHDGGLTKPGSRRVAADLLAYGPDVARAHPLIQHVAYDTCTASTPDCRRCFLAESCRYAARTRVMPGPVRV</sequence>
<dbReference type="InterPro" id="IPR023170">
    <property type="entry name" value="HhH_base_excis_C"/>
</dbReference>
<dbReference type="Proteomes" id="UP001595912">
    <property type="component" value="Unassembled WGS sequence"/>
</dbReference>
<keyword evidence="7" id="KW-0456">Lyase</keyword>
<keyword evidence="7" id="KW-0378">Hydrolase</keyword>
<dbReference type="InterPro" id="IPR011257">
    <property type="entry name" value="DNA_glycosylase"/>
</dbReference>
<organism evidence="7 8">
    <name type="scientific">Dactylosporangium cerinum</name>
    <dbReference type="NCBI Taxonomy" id="1434730"/>
    <lineage>
        <taxon>Bacteria</taxon>
        <taxon>Bacillati</taxon>
        <taxon>Actinomycetota</taxon>
        <taxon>Actinomycetes</taxon>
        <taxon>Micromonosporales</taxon>
        <taxon>Micromonosporaceae</taxon>
        <taxon>Dactylosporangium</taxon>
    </lineage>
</organism>
<comment type="cofactor">
    <cofactor evidence="1">
        <name>[4Fe-4S] cluster</name>
        <dbReference type="ChEBI" id="CHEBI:49883"/>
    </cofactor>
</comment>
<feature type="domain" description="HhH-GPD" evidence="6">
    <location>
        <begin position="122"/>
        <end position="282"/>
    </location>
</feature>
<comment type="caution">
    <text evidence="7">The sequence shown here is derived from an EMBL/GenBank/DDBJ whole genome shotgun (WGS) entry which is preliminary data.</text>
</comment>
<dbReference type="CDD" id="cd00056">
    <property type="entry name" value="ENDO3c"/>
    <property type="match status" value="1"/>
</dbReference>
<dbReference type="PANTHER" id="PTHR10359">
    <property type="entry name" value="A/G-SPECIFIC ADENINE GLYCOSYLASE/ENDONUCLEASE III"/>
    <property type="match status" value="1"/>
</dbReference>
<keyword evidence="5" id="KW-0411">Iron-sulfur</keyword>
<dbReference type="Pfam" id="PF00730">
    <property type="entry name" value="HhH-GPD"/>
    <property type="match status" value="1"/>
</dbReference>
<dbReference type="EC" id="4.2.99.18" evidence="7"/>
<keyword evidence="2" id="KW-0004">4Fe-4S</keyword>
<evidence type="ECO:0000313" key="8">
    <source>
        <dbReference type="Proteomes" id="UP001595912"/>
    </source>
</evidence>
<evidence type="ECO:0000256" key="1">
    <source>
        <dbReference type="ARBA" id="ARBA00001966"/>
    </source>
</evidence>
<dbReference type="GO" id="GO:0140078">
    <property type="term" value="F:class I DNA-(apurinic or apyrimidinic site) endonuclease activity"/>
    <property type="evidence" value="ECO:0007669"/>
    <property type="project" value="UniProtKB-EC"/>
</dbReference>
<accession>A0ABV9VX12</accession>
<dbReference type="SMART" id="SM00478">
    <property type="entry name" value="ENDO3c"/>
    <property type="match status" value="1"/>
</dbReference>
<dbReference type="Gene3D" id="1.10.340.30">
    <property type="entry name" value="Hypothetical protein, domain 2"/>
    <property type="match status" value="1"/>
</dbReference>
<evidence type="ECO:0000313" key="7">
    <source>
        <dbReference type="EMBL" id="MFC5000679.1"/>
    </source>
</evidence>